<dbReference type="InterPro" id="IPR004358">
    <property type="entry name" value="Sig_transdc_His_kin-like_C"/>
</dbReference>
<dbReference type="PIRSF" id="PIRSF003169">
    <property type="entry name" value="STHK_DegS"/>
    <property type="match status" value="1"/>
</dbReference>
<evidence type="ECO:0000256" key="1">
    <source>
        <dbReference type="ARBA" id="ARBA00000085"/>
    </source>
</evidence>
<evidence type="ECO:0000256" key="11">
    <source>
        <dbReference type="ARBA" id="ARBA00023004"/>
    </source>
</evidence>
<keyword evidence="9" id="KW-0479">Metal-binding</keyword>
<evidence type="ECO:0000256" key="7">
    <source>
        <dbReference type="ARBA" id="ARBA00022490"/>
    </source>
</evidence>
<dbReference type="STRING" id="1121266.SAMN02745883_00521"/>
<dbReference type="Pfam" id="PF02518">
    <property type="entry name" value="HATPase_c"/>
    <property type="match status" value="1"/>
</dbReference>
<comment type="subcellular location">
    <subcellularLocation>
        <location evidence="3">Cytoplasm</location>
    </subcellularLocation>
</comment>
<protein>
    <recommendedName>
        <fullName evidence="5">Oxygen sensor histidine kinase NreB</fullName>
        <ecNumber evidence="4">2.7.13.3</ecNumber>
    </recommendedName>
    <alternativeName>
        <fullName evidence="15">Nitrogen regulation protein B</fullName>
    </alternativeName>
</protein>
<keyword evidence="19" id="KW-1185">Reference proteome</keyword>
<keyword evidence="8" id="KW-0808">Transferase</keyword>
<keyword evidence="13" id="KW-0411">Iron-sulfur</keyword>
<dbReference type="GO" id="GO:0016020">
    <property type="term" value="C:membrane"/>
    <property type="evidence" value="ECO:0007669"/>
    <property type="project" value="InterPro"/>
</dbReference>
<dbReference type="RefSeq" id="WP_072965831.1">
    <property type="nucleotide sequence ID" value="NZ_FRAJ01000004.1"/>
</dbReference>
<dbReference type="GO" id="GO:0046872">
    <property type="term" value="F:metal ion binding"/>
    <property type="evidence" value="ECO:0007669"/>
    <property type="project" value="UniProtKB-KW"/>
</dbReference>
<evidence type="ECO:0000256" key="12">
    <source>
        <dbReference type="ARBA" id="ARBA00023012"/>
    </source>
</evidence>
<dbReference type="EMBL" id="FRAJ01000004">
    <property type="protein sequence ID" value="SHJ82193.1"/>
    <property type="molecule type" value="Genomic_DNA"/>
</dbReference>
<dbReference type="PRINTS" id="PR00344">
    <property type="entry name" value="BCTRLSENSOR"/>
</dbReference>
<evidence type="ECO:0000256" key="14">
    <source>
        <dbReference type="ARBA" id="ARBA00024827"/>
    </source>
</evidence>
<reference evidence="18 19" key="1">
    <citation type="submission" date="2016-11" db="EMBL/GenBank/DDBJ databases">
        <authorList>
            <person name="Jaros S."/>
            <person name="Januszkiewicz K."/>
            <person name="Wedrychowicz H."/>
        </authorList>
    </citation>
    <scope>NUCLEOTIDE SEQUENCE [LARGE SCALE GENOMIC DNA]</scope>
    <source>
        <strain evidence="18 19">DSM 14501</strain>
    </source>
</reference>
<dbReference type="GO" id="GO:0000155">
    <property type="term" value="F:phosphorelay sensor kinase activity"/>
    <property type="evidence" value="ECO:0007669"/>
    <property type="project" value="InterPro"/>
</dbReference>
<keyword evidence="16" id="KW-0175">Coiled coil</keyword>
<keyword evidence="6" id="KW-0004">4Fe-4S</keyword>
<gene>
    <name evidence="18" type="ORF">SAMN02745883_00521</name>
</gene>
<dbReference type="InterPro" id="IPR008595">
    <property type="entry name" value="DegS"/>
</dbReference>
<evidence type="ECO:0000256" key="9">
    <source>
        <dbReference type="ARBA" id="ARBA00022723"/>
    </source>
</evidence>
<evidence type="ECO:0000256" key="16">
    <source>
        <dbReference type="SAM" id="Coils"/>
    </source>
</evidence>
<dbReference type="GO" id="GO:0005737">
    <property type="term" value="C:cytoplasm"/>
    <property type="evidence" value="ECO:0007669"/>
    <property type="project" value="UniProtKB-SubCell"/>
</dbReference>
<evidence type="ECO:0000259" key="17">
    <source>
        <dbReference type="PROSITE" id="PS50109"/>
    </source>
</evidence>
<name>A0A1M6MFQ4_9FIRM</name>
<keyword evidence="7" id="KW-0963">Cytoplasm</keyword>
<evidence type="ECO:0000256" key="3">
    <source>
        <dbReference type="ARBA" id="ARBA00004496"/>
    </source>
</evidence>
<dbReference type="AlphaFoldDB" id="A0A1M6MFQ4"/>
<dbReference type="InterPro" id="IPR005467">
    <property type="entry name" value="His_kinase_dom"/>
</dbReference>
<dbReference type="CDD" id="cd16917">
    <property type="entry name" value="HATPase_UhpB-NarQ-NarX-like"/>
    <property type="match status" value="1"/>
</dbReference>
<dbReference type="InterPro" id="IPR016381">
    <property type="entry name" value="Sig_transdc_His_kinase_DegS"/>
</dbReference>
<keyword evidence="11" id="KW-0408">Iron</keyword>
<keyword evidence="10 18" id="KW-0418">Kinase</keyword>
<dbReference type="InterPro" id="IPR036890">
    <property type="entry name" value="HATPase_C_sf"/>
</dbReference>
<evidence type="ECO:0000256" key="15">
    <source>
        <dbReference type="ARBA" id="ARBA00030800"/>
    </source>
</evidence>
<dbReference type="GO" id="GO:0051539">
    <property type="term" value="F:4 iron, 4 sulfur cluster binding"/>
    <property type="evidence" value="ECO:0007669"/>
    <property type="project" value="UniProtKB-KW"/>
</dbReference>
<dbReference type="InterPro" id="IPR003594">
    <property type="entry name" value="HATPase_dom"/>
</dbReference>
<evidence type="ECO:0000256" key="6">
    <source>
        <dbReference type="ARBA" id="ARBA00022485"/>
    </source>
</evidence>
<dbReference type="Gene3D" id="3.30.565.10">
    <property type="entry name" value="Histidine kinase-like ATPase, C-terminal domain"/>
    <property type="match status" value="1"/>
</dbReference>
<accession>A0A1M6MFQ4</accession>
<dbReference type="PROSITE" id="PS50109">
    <property type="entry name" value="HIS_KIN"/>
    <property type="match status" value="1"/>
</dbReference>
<evidence type="ECO:0000256" key="5">
    <source>
        <dbReference type="ARBA" id="ARBA00017322"/>
    </source>
</evidence>
<sequence length="385" mass="44302">MAKYVDIKALNEVVKKTIGAIESGKKEIFEIAEKARNDCREIEEELMQLNEKLKSVIYEVDKLTILEKNSRRKLLTVSRNFDKYSEEDIKKAYEMAKDLQVNLSLKRHEEQELVKQRTSLELRLKKTKEVVEKAEALASKVGVALGYLSGDLQDVFEQLEDIQQRQLMGIKIIKAQERERQRVSREIHDGPAQIMANVVLKAELCERLIDIDILKAKQQLNLLKSIVRDSLKDIRRIIYDLMPMSLDDLGLIPTIQRLILNFQRESGINVDFSFDEKGEIKENIIQLTIFRIIQEALNNIKKHSKATNVIIKLDIGLENIYIKIIDNGIGFDVNDKVDSINNQNGFGLYSIKERVDLLRGKIEIDSKLGRGTKISVIIPICEEEK</sequence>
<evidence type="ECO:0000256" key="8">
    <source>
        <dbReference type="ARBA" id="ARBA00022679"/>
    </source>
</evidence>
<feature type="domain" description="Histidine kinase" evidence="17">
    <location>
        <begin position="182"/>
        <end position="382"/>
    </location>
</feature>
<keyword evidence="12" id="KW-0902">Two-component regulatory system</keyword>
<dbReference type="Pfam" id="PF05384">
    <property type="entry name" value="DegS"/>
    <property type="match status" value="1"/>
</dbReference>
<comment type="catalytic activity">
    <reaction evidence="1">
        <text>ATP + protein L-histidine = ADP + protein N-phospho-L-histidine.</text>
        <dbReference type="EC" id="2.7.13.3"/>
    </reaction>
</comment>
<evidence type="ECO:0000256" key="4">
    <source>
        <dbReference type="ARBA" id="ARBA00012438"/>
    </source>
</evidence>
<evidence type="ECO:0000256" key="2">
    <source>
        <dbReference type="ARBA" id="ARBA00001966"/>
    </source>
</evidence>
<dbReference type="Pfam" id="PF07730">
    <property type="entry name" value="HisKA_3"/>
    <property type="match status" value="1"/>
</dbReference>
<dbReference type="InterPro" id="IPR011712">
    <property type="entry name" value="Sig_transdc_His_kin_sub3_dim/P"/>
</dbReference>
<feature type="coiled-coil region" evidence="16">
    <location>
        <begin position="25"/>
        <end position="59"/>
    </location>
</feature>
<dbReference type="EC" id="2.7.13.3" evidence="4"/>
<dbReference type="InterPro" id="IPR050482">
    <property type="entry name" value="Sensor_HK_TwoCompSys"/>
</dbReference>
<proteinExistence type="predicted"/>
<organism evidence="18 19">
    <name type="scientific">Caminicella sporogenes DSM 14501</name>
    <dbReference type="NCBI Taxonomy" id="1121266"/>
    <lineage>
        <taxon>Bacteria</taxon>
        <taxon>Bacillati</taxon>
        <taxon>Bacillota</taxon>
        <taxon>Clostridia</taxon>
        <taxon>Peptostreptococcales</taxon>
        <taxon>Caminicellaceae</taxon>
        <taxon>Caminicella</taxon>
    </lineage>
</organism>
<dbReference type="PANTHER" id="PTHR24421">
    <property type="entry name" value="NITRATE/NITRITE SENSOR PROTEIN NARX-RELATED"/>
    <property type="match status" value="1"/>
</dbReference>
<dbReference type="GO" id="GO:0046983">
    <property type="term" value="F:protein dimerization activity"/>
    <property type="evidence" value="ECO:0007669"/>
    <property type="project" value="InterPro"/>
</dbReference>
<dbReference type="Proteomes" id="UP000184082">
    <property type="component" value="Unassembled WGS sequence"/>
</dbReference>
<evidence type="ECO:0000313" key="18">
    <source>
        <dbReference type="EMBL" id="SHJ82193.1"/>
    </source>
</evidence>
<evidence type="ECO:0000256" key="13">
    <source>
        <dbReference type="ARBA" id="ARBA00023014"/>
    </source>
</evidence>
<comment type="function">
    <text evidence="14">Member of the two-component regulatory system NreB/NreC involved in the control of dissimilatory nitrate/nitrite reduction in response to oxygen. NreB functions as a direct oxygen sensor histidine kinase which is autophosphorylated, in the absence of oxygen, probably at the conserved histidine residue, and transfers its phosphate group probably to a conserved aspartate residue of NreC. NreB/NreC activates the expression of the nitrate (narGHJI) and nitrite (nir) reductase operons, as well as the putative nitrate transporter gene narT.</text>
</comment>
<dbReference type="PANTHER" id="PTHR24421:SF55">
    <property type="entry name" value="SENSOR HISTIDINE KINASE YDFH"/>
    <property type="match status" value="1"/>
</dbReference>
<evidence type="ECO:0000256" key="10">
    <source>
        <dbReference type="ARBA" id="ARBA00022777"/>
    </source>
</evidence>
<comment type="cofactor">
    <cofactor evidence="2">
        <name>[4Fe-4S] cluster</name>
        <dbReference type="ChEBI" id="CHEBI:49883"/>
    </cofactor>
</comment>
<evidence type="ECO:0000313" key="19">
    <source>
        <dbReference type="Proteomes" id="UP000184082"/>
    </source>
</evidence>
<dbReference type="SMART" id="SM00387">
    <property type="entry name" value="HATPase_c"/>
    <property type="match status" value="1"/>
</dbReference>
<dbReference type="Gene3D" id="1.20.5.1930">
    <property type="match status" value="1"/>
</dbReference>
<dbReference type="SUPFAM" id="SSF55874">
    <property type="entry name" value="ATPase domain of HSP90 chaperone/DNA topoisomerase II/histidine kinase"/>
    <property type="match status" value="1"/>
</dbReference>